<keyword evidence="1" id="KW-0812">Transmembrane</keyword>
<accession>E9FZ43</accession>
<evidence type="ECO:0000256" key="1">
    <source>
        <dbReference type="SAM" id="Phobius"/>
    </source>
</evidence>
<keyword evidence="1" id="KW-1133">Transmembrane helix</keyword>
<dbReference type="HOGENOM" id="CLU_2690339_0_0_1"/>
<protein>
    <submittedName>
        <fullName evidence="2">Uncharacterized protein</fullName>
    </submittedName>
</protein>
<proteinExistence type="predicted"/>
<dbReference type="Proteomes" id="UP000000305">
    <property type="component" value="Unassembled WGS sequence"/>
</dbReference>
<keyword evidence="1" id="KW-0472">Membrane</keyword>
<evidence type="ECO:0000313" key="2">
    <source>
        <dbReference type="EMBL" id="EFX87664.1"/>
    </source>
</evidence>
<evidence type="ECO:0000313" key="3">
    <source>
        <dbReference type="Proteomes" id="UP000000305"/>
    </source>
</evidence>
<dbReference type="InParanoid" id="E9FZ43"/>
<reference evidence="2 3" key="1">
    <citation type="journal article" date="2011" name="Science">
        <title>The ecoresponsive genome of Daphnia pulex.</title>
        <authorList>
            <person name="Colbourne J.K."/>
            <person name="Pfrender M.E."/>
            <person name="Gilbert D."/>
            <person name="Thomas W.K."/>
            <person name="Tucker A."/>
            <person name="Oakley T.H."/>
            <person name="Tokishita S."/>
            <person name="Aerts A."/>
            <person name="Arnold G.J."/>
            <person name="Basu M.K."/>
            <person name="Bauer D.J."/>
            <person name="Caceres C.E."/>
            <person name="Carmel L."/>
            <person name="Casola C."/>
            <person name="Choi J.H."/>
            <person name="Detter J.C."/>
            <person name="Dong Q."/>
            <person name="Dusheyko S."/>
            <person name="Eads B.D."/>
            <person name="Frohlich T."/>
            <person name="Geiler-Samerotte K.A."/>
            <person name="Gerlach D."/>
            <person name="Hatcher P."/>
            <person name="Jogdeo S."/>
            <person name="Krijgsveld J."/>
            <person name="Kriventseva E.V."/>
            <person name="Kultz D."/>
            <person name="Laforsch C."/>
            <person name="Lindquist E."/>
            <person name="Lopez J."/>
            <person name="Manak J.R."/>
            <person name="Muller J."/>
            <person name="Pangilinan J."/>
            <person name="Patwardhan R.P."/>
            <person name="Pitluck S."/>
            <person name="Pritham E.J."/>
            <person name="Rechtsteiner A."/>
            <person name="Rho M."/>
            <person name="Rogozin I.B."/>
            <person name="Sakarya O."/>
            <person name="Salamov A."/>
            <person name="Schaack S."/>
            <person name="Shapiro H."/>
            <person name="Shiga Y."/>
            <person name="Skalitzky C."/>
            <person name="Smith Z."/>
            <person name="Souvorov A."/>
            <person name="Sung W."/>
            <person name="Tang Z."/>
            <person name="Tsuchiya D."/>
            <person name="Tu H."/>
            <person name="Vos H."/>
            <person name="Wang M."/>
            <person name="Wolf Y.I."/>
            <person name="Yamagata H."/>
            <person name="Yamada T."/>
            <person name="Ye Y."/>
            <person name="Shaw J.R."/>
            <person name="Andrews J."/>
            <person name="Crease T.J."/>
            <person name="Tang H."/>
            <person name="Lucas S.M."/>
            <person name="Robertson H.M."/>
            <person name="Bork P."/>
            <person name="Koonin E.V."/>
            <person name="Zdobnov E.M."/>
            <person name="Grigoriev I.V."/>
            <person name="Lynch M."/>
            <person name="Boore J.L."/>
        </authorList>
    </citation>
    <scope>NUCLEOTIDE SEQUENCE [LARGE SCALE GENOMIC DNA]</scope>
</reference>
<feature type="transmembrane region" description="Helical" evidence="1">
    <location>
        <begin position="24"/>
        <end position="43"/>
    </location>
</feature>
<keyword evidence="3" id="KW-1185">Reference proteome</keyword>
<organism evidence="2 3">
    <name type="scientific">Daphnia pulex</name>
    <name type="common">Water flea</name>
    <dbReference type="NCBI Taxonomy" id="6669"/>
    <lineage>
        <taxon>Eukaryota</taxon>
        <taxon>Metazoa</taxon>
        <taxon>Ecdysozoa</taxon>
        <taxon>Arthropoda</taxon>
        <taxon>Crustacea</taxon>
        <taxon>Branchiopoda</taxon>
        <taxon>Diplostraca</taxon>
        <taxon>Cladocera</taxon>
        <taxon>Anomopoda</taxon>
        <taxon>Daphniidae</taxon>
        <taxon>Daphnia</taxon>
    </lineage>
</organism>
<dbReference type="EMBL" id="GL732527">
    <property type="protein sequence ID" value="EFX87664.1"/>
    <property type="molecule type" value="Genomic_DNA"/>
</dbReference>
<sequence>MNTYTQPTSQHPTKEKDRLDTTSLSRIIFSIPIGWFVLSWIYHHAPFSLDSKRVNSFTSDPGGERRVTGSCEIL</sequence>
<dbReference type="AlphaFoldDB" id="E9FZ43"/>
<name>E9FZ43_DAPPU</name>
<dbReference type="KEGG" id="dpx:DAPPUDRAFT_235499"/>
<gene>
    <name evidence="2" type="ORF">DAPPUDRAFT_235499</name>
</gene>